<feature type="domain" description="Orn/DAP/Arg decarboxylase 2 N-terminal" evidence="9">
    <location>
        <begin position="40"/>
        <end position="297"/>
    </location>
</feature>
<keyword evidence="5 8" id="KW-0457">Lysine biosynthesis</keyword>
<dbReference type="Gene3D" id="3.20.20.10">
    <property type="entry name" value="Alanine racemase"/>
    <property type="match status" value="1"/>
</dbReference>
<feature type="binding site" evidence="5">
    <location>
        <position position="331"/>
    </location>
    <ligand>
        <name>substrate</name>
    </ligand>
</feature>
<feature type="binding site" evidence="5">
    <location>
        <position position="363"/>
    </location>
    <ligand>
        <name>substrate</name>
    </ligand>
</feature>
<comment type="pathway">
    <text evidence="5 8">Amino-acid biosynthesis; L-lysine biosynthesis via DAP pathway; L-lysine from DL-2,6-diaminopimelate: step 1/1.</text>
</comment>
<evidence type="ECO:0000313" key="10">
    <source>
        <dbReference type="EMBL" id="NVY95614.1"/>
    </source>
</evidence>
<dbReference type="RefSeq" id="WP_176941789.1">
    <property type="nucleotide sequence ID" value="NZ_JABZEC010000001.1"/>
</dbReference>
<dbReference type="Proteomes" id="UP000563523">
    <property type="component" value="Unassembled WGS sequence"/>
</dbReference>
<evidence type="ECO:0000256" key="2">
    <source>
        <dbReference type="ARBA" id="ARBA00022793"/>
    </source>
</evidence>
<feature type="binding site" evidence="5">
    <location>
        <begin position="291"/>
        <end position="294"/>
    </location>
    <ligand>
        <name>pyridoxal 5'-phosphate</name>
        <dbReference type="ChEBI" id="CHEBI:597326"/>
    </ligand>
</feature>
<dbReference type="CDD" id="cd06828">
    <property type="entry name" value="PLPDE_III_DapDC"/>
    <property type="match status" value="1"/>
</dbReference>
<keyword evidence="5" id="KW-0028">Amino-acid biosynthesis</keyword>
<accession>A0A850QV14</accession>
<feature type="binding site" evidence="5">
    <location>
        <position position="335"/>
    </location>
    <ligand>
        <name>substrate</name>
    </ligand>
</feature>
<dbReference type="InterPro" id="IPR029066">
    <property type="entry name" value="PLP-binding_barrel"/>
</dbReference>
<comment type="catalytic activity">
    <reaction evidence="5 8">
        <text>meso-2,6-diaminopimelate + H(+) = L-lysine + CO2</text>
        <dbReference type="Rhea" id="RHEA:15101"/>
        <dbReference type="ChEBI" id="CHEBI:15378"/>
        <dbReference type="ChEBI" id="CHEBI:16526"/>
        <dbReference type="ChEBI" id="CHEBI:32551"/>
        <dbReference type="ChEBI" id="CHEBI:57791"/>
        <dbReference type="EC" id="4.1.1.20"/>
    </reaction>
</comment>
<dbReference type="SUPFAM" id="SSF50621">
    <property type="entry name" value="Alanine racemase C-terminal domain-like"/>
    <property type="match status" value="1"/>
</dbReference>
<comment type="cofactor">
    <cofactor evidence="1 5 7 8">
        <name>pyridoxal 5'-phosphate</name>
        <dbReference type="ChEBI" id="CHEBI:597326"/>
    </cofactor>
</comment>
<evidence type="ECO:0000256" key="5">
    <source>
        <dbReference type="HAMAP-Rule" id="MF_02120"/>
    </source>
</evidence>
<keyword evidence="11" id="KW-1185">Reference proteome</keyword>
<sequence>MTTESVVESVNTAGHLMIGGCDALDLVQEFQTPLVVYDIEQVRQQVRAFRQAFEEQQVNYVVSYASKAFATQAIYQVMNQEKAHIDVVSGGELYTAIQAGFPMAHVSFHGNNKSRSELELAVQEQVGVIILDNFDELDLLSSILERTEQKIAVMLRITPDITAHTHEYIQTGQADSKFGFDLPSGQAEAALKQILENPHLDFRGIHAHIGSQILAVTGFELLAHKLVELAAQWQQKFQCPIPVLNFGGGFGIRYTAEDHPLAPAKFISALVQTVKTDCQQQQLPLPEIWIEPGRSLVGPAGYNLYTVGSSKRVPGLKPYVTVDGGMGDNIRPALYQAEYTAVLAANPQAPAEETIRLAGRYCESGDILISELEFPRVHQGQIVALLATGAYGYAMASNYNRVPRPAVVFAEQGKAQVVVERESYADLNRLDRAYQNK</sequence>
<evidence type="ECO:0000259" key="9">
    <source>
        <dbReference type="Pfam" id="PF02784"/>
    </source>
</evidence>
<comment type="caution">
    <text evidence="10">The sequence shown here is derived from an EMBL/GenBank/DDBJ whole genome shotgun (WGS) entry which is preliminary data.</text>
</comment>
<dbReference type="SUPFAM" id="SSF51419">
    <property type="entry name" value="PLP-binding barrel"/>
    <property type="match status" value="1"/>
</dbReference>
<evidence type="ECO:0000313" key="11">
    <source>
        <dbReference type="Proteomes" id="UP000563523"/>
    </source>
</evidence>
<dbReference type="AlphaFoldDB" id="A0A850QV14"/>
<comment type="subunit">
    <text evidence="5">Homodimer.</text>
</comment>
<organism evidence="10 11">
    <name type="scientific">Bombilactobacillus apium</name>
    <dbReference type="NCBI Taxonomy" id="2675299"/>
    <lineage>
        <taxon>Bacteria</taxon>
        <taxon>Bacillati</taxon>
        <taxon>Bacillota</taxon>
        <taxon>Bacilli</taxon>
        <taxon>Lactobacillales</taxon>
        <taxon>Lactobacillaceae</taxon>
        <taxon>Bombilactobacillus</taxon>
    </lineage>
</organism>
<dbReference type="GO" id="GO:0009089">
    <property type="term" value="P:lysine biosynthetic process via diaminopimelate"/>
    <property type="evidence" value="ECO:0007669"/>
    <property type="project" value="UniProtKB-UniRule"/>
</dbReference>
<dbReference type="InterPro" id="IPR000183">
    <property type="entry name" value="Orn/DAP/Arg_de-COase"/>
</dbReference>
<comment type="function">
    <text evidence="5">Specifically catalyzes the decarboxylation of meso-diaminopimelate (meso-DAP) to L-lysine.</text>
</comment>
<dbReference type="InterPro" id="IPR009006">
    <property type="entry name" value="Ala_racemase/Decarboxylase_C"/>
</dbReference>
<feature type="active site" description="Proton donor" evidence="7">
    <location>
        <position position="362"/>
    </location>
</feature>
<dbReference type="FunFam" id="3.20.20.10:FF:000003">
    <property type="entry name" value="Diaminopimelate decarboxylase"/>
    <property type="match status" value="1"/>
</dbReference>
<feature type="binding site" evidence="5">
    <location>
        <position position="391"/>
    </location>
    <ligand>
        <name>pyridoxal 5'-phosphate</name>
        <dbReference type="ChEBI" id="CHEBI:597326"/>
    </ligand>
</feature>
<evidence type="ECO:0000256" key="1">
    <source>
        <dbReference type="ARBA" id="ARBA00001933"/>
    </source>
</evidence>
<dbReference type="PRINTS" id="PR01179">
    <property type="entry name" value="ODADCRBXLASE"/>
</dbReference>
<dbReference type="PRINTS" id="PR01181">
    <property type="entry name" value="DAPDCRBXLASE"/>
</dbReference>
<feature type="binding site" evidence="5">
    <location>
        <position position="294"/>
    </location>
    <ligand>
        <name>substrate</name>
    </ligand>
</feature>
<evidence type="ECO:0000256" key="6">
    <source>
        <dbReference type="NCBIfam" id="TIGR01048"/>
    </source>
</evidence>
<keyword evidence="3 5" id="KW-0663">Pyridoxal phosphate</keyword>
<dbReference type="Gene3D" id="2.40.37.10">
    <property type="entry name" value="Lyase, Ornithine Decarboxylase, Chain A, domain 1"/>
    <property type="match status" value="1"/>
</dbReference>
<name>A0A850QV14_9LACO</name>
<evidence type="ECO:0000256" key="8">
    <source>
        <dbReference type="RuleBase" id="RU003738"/>
    </source>
</evidence>
<dbReference type="EMBL" id="JABZEC010000001">
    <property type="protein sequence ID" value="NVY95614.1"/>
    <property type="molecule type" value="Genomic_DNA"/>
</dbReference>
<feature type="binding site" evidence="5">
    <location>
        <position position="249"/>
    </location>
    <ligand>
        <name>pyridoxal 5'-phosphate</name>
        <dbReference type="ChEBI" id="CHEBI:597326"/>
    </ligand>
</feature>
<dbReference type="UniPathway" id="UPA00034">
    <property type="reaction ID" value="UER00027"/>
</dbReference>
<evidence type="ECO:0000256" key="4">
    <source>
        <dbReference type="ARBA" id="ARBA00023239"/>
    </source>
</evidence>
<dbReference type="NCBIfam" id="TIGR01048">
    <property type="entry name" value="lysA"/>
    <property type="match status" value="1"/>
</dbReference>
<dbReference type="HAMAP" id="MF_02120">
    <property type="entry name" value="LysA"/>
    <property type="match status" value="1"/>
</dbReference>
<dbReference type="InterPro" id="IPR002986">
    <property type="entry name" value="DAP_deCOOHase_LysA"/>
</dbReference>
<evidence type="ECO:0000256" key="3">
    <source>
        <dbReference type="ARBA" id="ARBA00022898"/>
    </source>
</evidence>
<comment type="similarity">
    <text evidence="5">Belongs to the Orn/Lys/Arg decarboxylase class-II family. LysA subfamily.</text>
</comment>
<dbReference type="Pfam" id="PF02784">
    <property type="entry name" value="Orn_Arg_deC_N"/>
    <property type="match status" value="1"/>
</dbReference>
<reference evidence="10 11" key="1">
    <citation type="submission" date="2020-06" db="EMBL/GenBank/DDBJ databases">
        <authorList>
            <person name="Kang J."/>
        </authorList>
    </citation>
    <scope>NUCLEOTIDE SEQUENCE [LARGE SCALE GENOMIC DNA]</scope>
    <source>
        <strain evidence="10 11">DCY120</strain>
    </source>
</reference>
<gene>
    <name evidence="5 10" type="primary">lysA</name>
    <name evidence="10" type="ORF">HU830_00115</name>
</gene>
<dbReference type="GO" id="GO:0030170">
    <property type="term" value="F:pyridoxal phosphate binding"/>
    <property type="evidence" value="ECO:0007669"/>
    <property type="project" value="UniProtKB-UniRule"/>
</dbReference>
<dbReference type="EC" id="4.1.1.20" evidence="5 6"/>
<keyword evidence="2 5" id="KW-0210">Decarboxylase</keyword>
<proteinExistence type="inferred from homology"/>
<feature type="modified residue" description="N6-(pyridoxal phosphate)lysine" evidence="5 7">
    <location>
        <position position="67"/>
    </location>
</feature>
<dbReference type="GO" id="GO:0008836">
    <property type="term" value="F:diaminopimelate decarboxylase activity"/>
    <property type="evidence" value="ECO:0007669"/>
    <property type="project" value="UniProtKB-UniRule"/>
</dbReference>
<keyword evidence="4 5" id="KW-0456">Lyase</keyword>
<dbReference type="PANTHER" id="PTHR43727:SF2">
    <property type="entry name" value="GROUP IV DECARBOXYLASE"/>
    <property type="match status" value="1"/>
</dbReference>
<evidence type="ECO:0000256" key="7">
    <source>
        <dbReference type="PIRSR" id="PIRSR600183-50"/>
    </source>
</evidence>
<dbReference type="PANTHER" id="PTHR43727">
    <property type="entry name" value="DIAMINOPIMELATE DECARBOXYLASE"/>
    <property type="match status" value="1"/>
</dbReference>
<feature type="binding site" evidence="5">
    <location>
        <position position="391"/>
    </location>
    <ligand>
        <name>substrate</name>
    </ligand>
</feature>
<protein>
    <recommendedName>
        <fullName evidence="5 6">Diaminopimelate decarboxylase</fullName>
        <shortName evidence="5">DAP decarboxylase</shortName>
        <shortName evidence="5">DAPDC</shortName>
        <ecNumber evidence="5 6">4.1.1.20</ecNumber>
    </recommendedName>
</protein>
<dbReference type="InterPro" id="IPR022644">
    <property type="entry name" value="De-COase2_N"/>
</dbReference>